<dbReference type="GO" id="GO:0006412">
    <property type="term" value="P:translation"/>
    <property type="evidence" value="ECO:0007669"/>
    <property type="project" value="UniProtKB-UniRule"/>
</dbReference>
<evidence type="ECO:0000256" key="6">
    <source>
        <dbReference type="ARBA" id="ARBA00035197"/>
    </source>
</evidence>
<keyword evidence="5 7" id="KW-0687">Ribonucleoprotein</keyword>
<organism evidence="8 9">
    <name type="scientific">Mongoliibacter ruber</name>
    <dbReference type="NCBI Taxonomy" id="1750599"/>
    <lineage>
        <taxon>Bacteria</taxon>
        <taxon>Pseudomonadati</taxon>
        <taxon>Bacteroidota</taxon>
        <taxon>Cytophagia</taxon>
        <taxon>Cytophagales</taxon>
        <taxon>Cyclobacteriaceae</taxon>
        <taxon>Mongoliibacter</taxon>
    </lineage>
</organism>
<dbReference type="GO" id="GO:0008097">
    <property type="term" value="F:5S rRNA binding"/>
    <property type="evidence" value="ECO:0007669"/>
    <property type="project" value="TreeGrafter"/>
</dbReference>
<evidence type="ECO:0000313" key="8">
    <source>
        <dbReference type="EMBL" id="PRY86657.1"/>
    </source>
</evidence>
<dbReference type="Pfam" id="PF00861">
    <property type="entry name" value="Ribosomal_L18p"/>
    <property type="match status" value="1"/>
</dbReference>
<evidence type="ECO:0000256" key="3">
    <source>
        <dbReference type="ARBA" id="ARBA00022884"/>
    </source>
</evidence>
<evidence type="ECO:0000256" key="7">
    <source>
        <dbReference type="HAMAP-Rule" id="MF_01337"/>
    </source>
</evidence>
<dbReference type="SUPFAM" id="SSF53137">
    <property type="entry name" value="Translational machinery components"/>
    <property type="match status" value="1"/>
</dbReference>
<dbReference type="HAMAP" id="MF_01337_B">
    <property type="entry name" value="Ribosomal_uL18_B"/>
    <property type="match status" value="1"/>
</dbReference>
<evidence type="ECO:0000256" key="1">
    <source>
        <dbReference type="ARBA" id="ARBA00007116"/>
    </source>
</evidence>
<dbReference type="PANTHER" id="PTHR12899:SF3">
    <property type="entry name" value="LARGE RIBOSOMAL SUBUNIT PROTEIN UL18M"/>
    <property type="match status" value="1"/>
</dbReference>
<accession>A0A2T0WIY8</accession>
<dbReference type="Gene3D" id="3.30.420.100">
    <property type="match status" value="1"/>
</dbReference>
<dbReference type="InterPro" id="IPR004389">
    <property type="entry name" value="Ribosomal_uL18_bac-type"/>
</dbReference>
<comment type="similarity">
    <text evidence="1 7">Belongs to the universal ribosomal protein uL18 family.</text>
</comment>
<evidence type="ECO:0000313" key="9">
    <source>
        <dbReference type="Proteomes" id="UP000238157"/>
    </source>
</evidence>
<reference evidence="8 9" key="1">
    <citation type="submission" date="2018-03" db="EMBL/GenBank/DDBJ databases">
        <title>Genomic Encyclopedia of Archaeal and Bacterial Type Strains, Phase II (KMG-II): from individual species to whole genera.</title>
        <authorList>
            <person name="Goeker M."/>
        </authorList>
    </citation>
    <scope>NUCLEOTIDE SEQUENCE [LARGE SCALE GENOMIC DNA]</scope>
    <source>
        <strain evidence="8 9">DSM 27929</strain>
    </source>
</reference>
<comment type="function">
    <text evidence="7">This is one of the proteins that bind and probably mediate the attachment of the 5S RNA into the large ribosomal subunit, where it forms part of the central protuberance.</text>
</comment>
<keyword evidence="4 7" id="KW-0689">Ribosomal protein</keyword>
<proteinExistence type="inferred from homology"/>
<protein>
    <recommendedName>
        <fullName evidence="6 7">Large ribosomal subunit protein uL18</fullName>
    </recommendedName>
</protein>
<evidence type="ECO:0000256" key="2">
    <source>
        <dbReference type="ARBA" id="ARBA00022730"/>
    </source>
</evidence>
<dbReference type="InterPro" id="IPR005484">
    <property type="entry name" value="Ribosomal_uL18_bac/plant/anim"/>
</dbReference>
<evidence type="ECO:0000256" key="4">
    <source>
        <dbReference type="ARBA" id="ARBA00022980"/>
    </source>
</evidence>
<dbReference type="OrthoDB" id="9810939at2"/>
<comment type="caution">
    <text evidence="8">The sequence shown here is derived from an EMBL/GenBank/DDBJ whole genome shotgun (WGS) entry which is preliminary data.</text>
</comment>
<dbReference type="RefSeq" id="WP_106134387.1">
    <property type="nucleotide sequence ID" value="NZ_PVTR01000008.1"/>
</dbReference>
<dbReference type="EMBL" id="PVTR01000008">
    <property type="protein sequence ID" value="PRY86657.1"/>
    <property type="molecule type" value="Genomic_DNA"/>
</dbReference>
<dbReference type="NCBIfam" id="TIGR00060">
    <property type="entry name" value="L18_bact"/>
    <property type="match status" value="1"/>
</dbReference>
<dbReference type="Proteomes" id="UP000238157">
    <property type="component" value="Unassembled WGS sequence"/>
</dbReference>
<name>A0A2T0WIY8_9BACT</name>
<dbReference type="AlphaFoldDB" id="A0A2T0WIY8"/>
<keyword evidence="2 7" id="KW-0699">rRNA-binding</keyword>
<dbReference type="GO" id="GO:0005737">
    <property type="term" value="C:cytoplasm"/>
    <property type="evidence" value="ECO:0007669"/>
    <property type="project" value="UniProtKB-ARBA"/>
</dbReference>
<keyword evidence="9" id="KW-1185">Reference proteome</keyword>
<dbReference type="InterPro" id="IPR057268">
    <property type="entry name" value="Ribosomal_L18"/>
</dbReference>
<dbReference type="GO" id="GO:0005840">
    <property type="term" value="C:ribosome"/>
    <property type="evidence" value="ECO:0007669"/>
    <property type="project" value="UniProtKB-KW"/>
</dbReference>
<dbReference type="GO" id="GO:0003735">
    <property type="term" value="F:structural constituent of ribosome"/>
    <property type="evidence" value="ECO:0007669"/>
    <property type="project" value="InterPro"/>
</dbReference>
<keyword evidence="3 7" id="KW-0694">RNA-binding</keyword>
<dbReference type="GO" id="GO:1990904">
    <property type="term" value="C:ribonucleoprotein complex"/>
    <property type="evidence" value="ECO:0007669"/>
    <property type="project" value="UniProtKB-KW"/>
</dbReference>
<evidence type="ECO:0000256" key="5">
    <source>
        <dbReference type="ARBA" id="ARBA00023274"/>
    </source>
</evidence>
<dbReference type="CDD" id="cd00432">
    <property type="entry name" value="Ribosomal_L18_L5e"/>
    <property type="match status" value="1"/>
</dbReference>
<comment type="subunit">
    <text evidence="7">Part of the 50S ribosomal subunit; part of the 5S rRNA/L5/L18/L25 subcomplex. Contacts the 5S and 23S rRNAs.</text>
</comment>
<dbReference type="PANTHER" id="PTHR12899">
    <property type="entry name" value="39S RIBOSOMAL PROTEIN L18, MITOCHONDRIAL"/>
    <property type="match status" value="1"/>
</dbReference>
<gene>
    <name evidence="7" type="primary">rplR</name>
    <name evidence="8" type="ORF">CLW00_108144</name>
</gene>
<dbReference type="FunFam" id="3.30.420.100:FF:000001">
    <property type="entry name" value="50S ribosomal protein L18"/>
    <property type="match status" value="1"/>
</dbReference>
<sequence length="116" mass="12702">MAFNKNLRRLRIKKGIRRKISGTDSRPRLSVFKSNTGIYAQLVDDLKGHTLAQASSKELGNAKNIQVAVSKEVGKKLAERAVSNGITDVVFDRSGYLYHGNVKALAEGAREGGLKF</sequence>